<sequence length="76" mass="8841">MQVENMSEEFKSQLQQMTNEELIDFALEHVGEEHDSIRKAALQEHYLRIKDDPNTVTAPPGDIKILKSYLSRLQNK</sequence>
<reference evidence="1 2" key="1">
    <citation type="journal article" date="2019" name="Genome Biol. Evol.">
        <title>Day and night: Metabolic profiles and evolutionary relationships of six axenic non-marine cyanobacteria.</title>
        <authorList>
            <person name="Will S.E."/>
            <person name="Henke P."/>
            <person name="Boedeker C."/>
            <person name="Huang S."/>
            <person name="Brinkmann H."/>
            <person name="Rohde M."/>
            <person name="Jarek M."/>
            <person name="Friedl T."/>
            <person name="Seufert S."/>
            <person name="Schumacher M."/>
            <person name="Overmann J."/>
            <person name="Neumann-Schaal M."/>
            <person name="Petersen J."/>
        </authorList>
    </citation>
    <scope>NUCLEOTIDE SEQUENCE [LARGE SCALE GENOMIC DNA]</scope>
    <source>
        <strain evidence="1 2">SAG 39.79</strain>
    </source>
</reference>
<organism evidence="1 2">
    <name type="scientific">Chroococcidiopsis cubana SAG 39.79</name>
    <dbReference type="NCBI Taxonomy" id="388085"/>
    <lineage>
        <taxon>Bacteria</taxon>
        <taxon>Bacillati</taxon>
        <taxon>Cyanobacteriota</taxon>
        <taxon>Cyanophyceae</taxon>
        <taxon>Chroococcidiopsidales</taxon>
        <taxon>Chroococcidiopsidaceae</taxon>
        <taxon>Chroococcidiopsis</taxon>
    </lineage>
</organism>
<dbReference type="RefSeq" id="WP_181246447.1">
    <property type="nucleotide sequence ID" value="NZ_JAVKZF010000002.1"/>
</dbReference>
<proteinExistence type="predicted"/>
<keyword evidence="2" id="KW-1185">Reference proteome</keyword>
<evidence type="ECO:0000313" key="2">
    <source>
        <dbReference type="Proteomes" id="UP000282574"/>
    </source>
</evidence>
<dbReference type="AlphaFoldDB" id="A0AB37UGC6"/>
<evidence type="ECO:0000313" key="1">
    <source>
        <dbReference type="EMBL" id="RUT09460.1"/>
    </source>
</evidence>
<evidence type="ECO:0008006" key="3">
    <source>
        <dbReference type="Google" id="ProtNLM"/>
    </source>
</evidence>
<gene>
    <name evidence="1" type="ORF">DSM107010_43920</name>
</gene>
<dbReference type="Proteomes" id="UP000282574">
    <property type="component" value="Unassembled WGS sequence"/>
</dbReference>
<dbReference type="EMBL" id="RSCK01000045">
    <property type="protein sequence ID" value="RUT09460.1"/>
    <property type="molecule type" value="Genomic_DNA"/>
</dbReference>
<protein>
    <recommendedName>
        <fullName evidence="3">DUF2281 domain-containing protein</fullName>
    </recommendedName>
</protein>
<accession>A0AB37UGC6</accession>
<name>A0AB37UGC6_9CYAN</name>
<comment type="caution">
    <text evidence="1">The sequence shown here is derived from an EMBL/GenBank/DDBJ whole genome shotgun (WGS) entry which is preliminary data.</text>
</comment>